<dbReference type="SUPFAM" id="SSF55031">
    <property type="entry name" value="Bacterial exopeptidase dimerisation domain"/>
    <property type="match status" value="1"/>
</dbReference>
<dbReference type="GO" id="GO:0016805">
    <property type="term" value="F:dipeptidase activity"/>
    <property type="evidence" value="ECO:0007669"/>
    <property type="project" value="InterPro"/>
</dbReference>
<gene>
    <name evidence="3" type="ORF">RN98_08235</name>
</gene>
<dbReference type="Pfam" id="PF07687">
    <property type="entry name" value="M20_dimer"/>
    <property type="match status" value="1"/>
</dbReference>
<dbReference type="InterPro" id="IPR052030">
    <property type="entry name" value="Peptidase_M20/M20A_hydrolases"/>
</dbReference>
<dbReference type="GO" id="GO:0046657">
    <property type="term" value="P:folic acid catabolic process"/>
    <property type="evidence" value="ECO:0007669"/>
    <property type="project" value="TreeGrafter"/>
</dbReference>
<keyword evidence="3" id="KW-0378">Hydrolase</keyword>
<feature type="domain" description="Peptidase M20 dimerisation" evidence="2">
    <location>
        <begin position="174"/>
        <end position="263"/>
    </location>
</feature>
<dbReference type="InterPro" id="IPR036264">
    <property type="entry name" value="Bact_exopeptidase_dim_dom"/>
</dbReference>
<dbReference type="NCBIfam" id="TIGR01891">
    <property type="entry name" value="amidohydrolases"/>
    <property type="match status" value="1"/>
</dbReference>
<evidence type="ECO:0000313" key="4">
    <source>
        <dbReference type="Proteomes" id="UP000063147"/>
    </source>
</evidence>
<dbReference type="OrthoDB" id="9781032at2"/>
<dbReference type="GO" id="GO:0005737">
    <property type="term" value="C:cytoplasm"/>
    <property type="evidence" value="ECO:0007669"/>
    <property type="project" value="TreeGrafter"/>
</dbReference>
<sequence>MENRKEILSELFDKYRNEFKELNEYLYNNPELGLQEYKACTAHTNILKKYGFEIEKGFANLETAYKASYKKGNGPRIAILAEYDALPEIGHGCGHNAYGVTSIASGILVKELIQKLDLQGEILVIGTPAEETNGAKVDMAKLGIFNDIDVAMSVHPCGETHFRSGKSHAMEALQFTFKGKTAHAAASPHEGINALDGVLNLFNSINALRQQMLPSARIHGIISKGGEAANIIPDLAIANFYVRAETLEYLKELVEKVKNCAKGAALASGTKLEIINYETSFANLVTNKKLMELYEKNLRTLGVTDIRDREGFGSTDMGDVSHCCPTIHPHFPLTTRHLIGHTIEFASATIQEEAYKGMKEACLAMTLSCIDIFEKPEILKEIKEEFYQTFKKSKGEKQ</sequence>
<dbReference type="InterPro" id="IPR002933">
    <property type="entry name" value="Peptidase_M20"/>
</dbReference>
<dbReference type="InterPro" id="IPR017144">
    <property type="entry name" value="Xaa-Arg_dipeptidase"/>
</dbReference>
<dbReference type="CDD" id="cd05672">
    <property type="entry name" value="M20_ACY1L2-like"/>
    <property type="match status" value="1"/>
</dbReference>
<evidence type="ECO:0000259" key="2">
    <source>
        <dbReference type="Pfam" id="PF07687"/>
    </source>
</evidence>
<dbReference type="FunFam" id="3.30.70.360:FF:000004">
    <property type="entry name" value="Peptidase M20 domain-containing protein 2"/>
    <property type="match status" value="1"/>
</dbReference>
<reference evidence="3 4" key="1">
    <citation type="submission" date="2015-09" db="EMBL/GenBank/DDBJ databases">
        <authorList>
            <person name="Jackson K.R."/>
            <person name="Lunt B.L."/>
            <person name="Fisher J.N.B."/>
            <person name="Gardner A.V."/>
            <person name="Bailey M.E."/>
            <person name="Deus L.M."/>
            <person name="Earl A.S."/>
            <person name="Gibby P.D."/>
            <person name="Hartmann K.A."/>
            <person name="Liu J.E."/>
            <person name="Manci A.M."/>
            <person name="Nielsen D.A."/>
            <person name="Solomon M.B."/>
            <person name="Breakwell D.P."/>
            <person name="Burnett S.H."/>
            <person name="Grose J.H."/>
        </authorList>
    </citation>
    <scope>NUCLEOTIDE SEQUENCE [LARGE SCALE GENOMIC DNA]</scope>
    <source>
        <strain evidence="3 4">KCOM 1279</strain>
    </source>
</reference>
<comment type="similarity">
    <text evidence="1">Belongs to the peptidase M20A family.</text>
</comment>
<dbReference type="AlphaFoldDB" id="A0A0M4RY33"/>
<dbReference type="Gene3D" id="3.30.70.360">
    <property type="match status" value="1"/>
</dbReference>
<dbReference type="PIRSF" id="PIRSF037226">
    <property type="entry name" value="Amidohydrolase_ACY1L2_prd"/>
    <property type="match status" value="1"/>
</dbReference>
<dbReference type="PANTHER" id="PTHR30575">
    <property type="entry name" value="PEPTIDASE M20"/>
    <property type="match status" value="1"/>
</dbReference>
<dbReference type="InterPro" id="IPR017439">
    <property type="entry name" value="Amidohydrolase"/>
</dbReference>
<organism evidence="3">
    <name type="scientific">Fusobacterium animalis</name>
    <dbReference type="NCBI Taxonomy" id="76859"/>
    <lineage>
        <taxon>Bacteria</taxon>
        <taxon>Fusobacteriati</taxon>
        <taxon>Fusobacteriota</taxon>
        <taxon>Fusobacteriia</taxon>
        <taxon>Fusobacteriales</taxon>
        <taxon>Fusobacteriaceae</taxon>
        <taxon>Fusobacterium</taxon>
    </lineage>
</organism>
<dbReference type="PATRIC" id="fig|76859.3.peg.1663"/>
<evidence type="ECO:0000313" key="3">
    <source>
        <dbReference type="EMBL" id="ALF18158.1"/>
    </source>
</evidence>
<dbReference type="InterPro" id="IPR011650">
    <property type="entry name" value="Peptidase_M20_dimer"/>
</dbReference>
<name>A0A0M4RY33_9FUSO</name>
<protein>
    <recommendedName>
        <fullName evidence="1">Peptidase M20 domain-containing protein 2</fullName>
    </recommendedName>
</protein>
<dbReference type="RefSeq" id="WP_060676429.1">
    <property type="nucleotide sequence ID" value="NZ_CP012713.1"/>
</dbReference>
<dbReference type="PANTHER" id="PTHR30575:SF0">
    <property type="entry name" value="XAA-ARG DIPEPTIDASE"/>
    <property type="match status" value="1"/>
</dbReference>
<dbReference type="GO" id="GO:0071713">
    <property type="term" value="F:para-aminobenzoyl-glutamate hydrolase activity"/>
    <property type="evidence" value="ECO:0007669"/>
    <property type="project" value="TreeGrafter"/>
</dbReference>
<dbReference type="Pfam" id="PF01546">
    <property type="entry name" value="Peptidase_M20"/>
    <property type="match status" value="1"/>
</dbReference>
<dbReference type="EMBL" id="CP012713">
    <property type="protein sequence ID" value="ALF18158.1"/>
    <property type="molecule type" value="Genomic_DNA"/>
</dbReference>
<accession>A0A0M4RY33</accession>
<proteinExistence type="inferred from homology"/>
<dbReference type="SUPFAM" id="SSF53187">
    <property type="entry name" value="Zn-dependent exopeptidases"/>
    <property type="match status" value="1"/>
</dbReference>
<evidence type="ECO:0000256" key="1">
    <source>
        <dbReference type="PIRNR" id="PIRNR037226"/>
    </source>
</evidence>
<dbReference type="Gene3D" id="3.40.630.10">
    <property type="entry name" value="Zn peptidases"/>
    <property type="match status" value="1"/>
</dbReference>
<dbReference type="Proteomes" id="UP000063147">
    <property type="component" value="Chromosome"/>
</dbReference>